<feature type="non-terminal residue" evidence="1">
    <location>
        <position position="183"/>
    </location>
</feature>
<keyword evidence="2" id="KW-1185">Reference proteome</keyword>
<evidence type="ECO:0000313" key="2">
    <source>
        <dbReference type="Proteomes" id="UP000708208"/>
    </source>
</evidence>
<evidence type="ECO:0000313" key="1">
    <source>
        <dbReference type="EMBL" id="CAG7818045.1"/>
    </source>
</evidence>
<gene>
    <name evidence="1" type="ORF">AFUS01_LOCUS28579</name>
</gene>
<sequence length="183" mass="20403">MADGGDFSPTQYPHVSGRSNYVFHCSVPNCPFYCRNKIPYDRHIRAEHFCPVCELYCISIGIHVCNRHHHHDSVNHQVGDGGGAVADAENVVSASNSAAVEASAVTTAPDRTTTERLDLSIFREFSRSHHGSIISYVHRFTAEDIVLIDDVFSTLFEPLKKLLEQLIRIRGSLRISLKLGVEL</sequence>
<accession>A0A8J2KP21</accession>
<dbReference type="Proteomes" id="UP000708208">
    <property type="component" value="Unassembled WGS sequence"/>
</dbReference>
<dbReference type="EMBL" id="CAJVCH010410044">
    <property type="protein sequence ID" value="CAG7818045.1"/>
    <property type="molecule type" value="Genomic_DNA"/>
</dbReference>
<feature type="non-terminal residue" evidence="1">
    <location>
        <position position="1"/>
    </location>
</feature>
<name>A0A8J2KP21_9HEXA</name>
<dbReference type="AlphaFoldDB" id="A0A8J2KP21"/>
<reference evidence="1" key="1">
    <citation type="submission" date="2021-06" db="EMBL/GenBank/DDBJ databases">
        <authorList>
            <person name="Hodson N. C."/>
            <person name="Mongue J. A."/>
            <person name="Jaron S. K."/>
        </authorList>
    </citation>
    <scope>NUCLEOTIDE SEQUENCE</scope>
</reference>
<organism evidence="1 2">
    <name type="scientific">Allacma fusca</name>
    <dbReference type="NCBI Taxonomy" id="39272"/>
    <lineage>
        <taxon>Eukaryota</taxon>
        <taxon>Metazoa</taxon>
        <taxon>Ecdysozoa</taxon>
        <taxon>Arthropoda</taxon>
        <taxon>Hexapoda</taxon>
        <taxon>Collembola</taxon>
        <taxon>Symphypleona</taxon>
        <taxon>Sminthuridae</taxon>
        <taxon>Allacma</taxon>
    </lineage>
</organism>
<comment type="caution">
    <text evidence="1">The sequence shown here is derived from an EMBL/GenBank/DDBJ whole genome shotgun (WGS) entry which is preliminary data.</text>
</comment>
<proteinExistence type="predicted"/>
<protein>
    <submittedName>
        <fullName evidence="1">Uncharacterized protein</fullName>
    </submittedName>
</protein>